<evidence type="ECO:0000256" key="3">
    <source>
        <dbReference type="ARBA" id="ARBA00012584"/>
    </source>
</evidence>
<dbReference type="OrthoDB" id="4664297at2759"/>
<dbReference type="PANTHER" id="PTHR17490:SF10">
    <property type="entry name" value="THREONYLCARBAMOYL-AMP SYNTHASE"/>
    <property type="match status" value="1"/>
</dbReference>
<dbReference type="GO" id="GO:0003725">
    <property type="term" value="F:double-stranded RNA binding"/>
    <property type="evidence" value="ECO:0007669"/>
    <property type="project" value="InterPro"/>
</dbReference>
<accession>A0A5N6Y2B4</accession>
<evidence type="ECO:0000259" key="9">
    <source>
        <dbReference type="PROSITE" id="PS51163"/>
    </source>
</evidence>
<dbReference type="PROSITE" id="PS51163">
    <property type="entry name" value="YRDC"/>
    <property type="match status" value="1"/>
</dbReference>
<reference evidence="10" key="1">
    <citation type="submission" date="2019-04" db="EMBL/GenBank/DDBJ databases">
        <title>Friends and foes A comparative genomics study of 23 Aspergillus species from section Flavi.</title>
        <authorList>
            <consortium name="DOE Joint Genome Institute"/>
            <person name="Kjaerbolling I."/>
            <person name="Vesth T."/>
            <person name="Frisvad J.C."/>
            <person name="Nybo J.L."/>
            <person name="Theobald S."/>
            <person name="Kildgaard S."/>
            <person name="Isbrandt T."/>
            <person name="Kuo A."/>
            <person name="Sato A."/>
            <person name="Lyhne E.K."/>
            <person name="Kogle M.E."/>
            <person name="Wiebenga A."/>
            <person name="Kun R.S."/>
            <person name="Lubbers R.J."/>
            <person name="Makela M.R."/>
            <person name="Barry K."/>
            <person name="Chovatia M."/>
            <person name="Clum A."/>
            <person name="Daum C."/>
            <person name="Haridas S."/>
            <person name="He G."/>
            <person name="LaButti K."/>
            <person name="Lipzen A."/>
            <person name="Mondo S."/>
            <person name="Riley R."/>
            <person name="Salamov A."/>
            <person name="Simmons B.A."/>
            <person name="Magnuson J.K."/>
            <person name="Henrissat B."/>
            <person name="Mortensen U.H."/>
            <person name="Larsen T.O."/>
            <person name="Devries R.P."/>
            <person name="Grigoriev I.V."/>
            <person name="Machida M."/>
            <person name="Baker S.E."/>
            <person name="Andersen M.R."/>
        </authorList>
    </citation>
    <scope>NUCLEOTIDE SEQUENCE</scope>
    <source>
        <strain evidence="10">CBS 117612</strain>
    </source>
</reference>
<dbReference type="InterPro" id="IPR050156">
    <property type="entry name" value="TC-AMP_synthase_SUA5"/>
</dbReference>
<dbReference type="Proteomes" id="UP000325558">
    <property type="component" value="Unassembled WGS sequence"/>
</dbReference>
<dbReference type="GO" id="GO:0006450">
    <property type="term" value="P:regulation of translational fidelity"/>
    <property type="evidence" value="ECO:0007669"/>
    <property type="project" value="TreeGrafter"/>
</dbReference>
<dbReference type="GO" id="GO:0061710">
    <property type="term" value="F:L-threonylcarbamoyladenylate synthase"/>
    <property type="evidence" value="ECO:0007669"/>
    <property type="project" value="UniProtKB-EC"/>
</dbReference>
<comment type="subcellular location">
    <subcellularLocation>
        <location evidence="1">Cytoplasm</location>
    </subcellularLocation>
</comment>
<comment type="catalytic activity">
    <reaction evidence="7">
        <text>L-threonine + hydrogencarbonate + ATP = L-threonylcarbamoyladenylate + diphosphate + H2O</text>
        <dbReference type="Rhea" id="RHEA:36407"/>
        <dbReference type="ChEBI" id="CHEBI:15377"/>
        <dbReference type="ChEBI" id="CHEBI:17544"/>
        <dbReference type="ChEBI" id="CHEBI:30616"/>
        <dbReference type="ChEBI" id="CHEBI:33019"/>
        <dbReference type="ChEBI" id="CHEBI:57926"/>
        <dbReference type="ChEBI" id="CHEBI:73682"/>
        <dbReference type="EC" id="2.7.7.87"/>
    </reaction>
</comment>
<dbReference type="SUPFAM" id="SSF55821">
    <property type="entry name" value="YrdC/RibB"/>
    <property type="match status" value="1"/>
</dbReference>
<dbReference type="Gene3D" id="3.90.870.10">
    <property type="entry name" value="DHBP synthase"/>
    <property type="match status" value="1"/>
</dbReference>
<protein>
    <recommendedName>
        <fullName evidence="4">Threonylcarbamoyl-AMP synthase</fullName>
        <ecNumber evidence="3">2.7.7.87</ecNumber>
    </recommendedName>
</protein>
<evidence type="ECO:0000256" key="8">
    <source>
        <dbReference type="SAM" id="MobiDB-lite"/>
    </source>
</evidence>
<dbReference type="InterPro" id="IPR006070">
    <property type="entry name" value="Sua5-like_dom"/>
</dbReference>
<proteinExistence type="inferred from homology"/>
<evidence type="ECO:0000256" key="5">
    <source>
        <dbReference type="ARBA" id="ARBA00022490"/>
    </source>
</evidence>
<keyword evidence="5" id="KW-0963">Cytoplasm</keyword>
<dbReference type="PANTHER" id="PTHR17490">
    <property type="entry name" value="SUA5"/>
    <property type="match status" value="1"/>
</dbReference>
<sequence>MVKRKIPSNRPFDLASEPSSGSCKPSSTSPYVILATLLTITTRLNSSINSINQAKLDFTQYRKSNCCTMTPRIIPEAGNAPNVSYDAQQAYSILKSGGVIIVPTDVGYALMASTQAGVQRIFAAKGRRQGHNIGIIGTYRQHREIHMLPEAKFEMTRVLTEDSGMIVGIIAKFDTKRLPPRLARLDPTTLSQVTQGDTVSIAVPEGPFLRELGQLCDADPEGLLMFGTSANRTGQGQQFRVEDIDPVVIASVDLVVDYGLQKWHLYGRGGVNFDAENMRVLRMGAGYEIFRDRIIRWFPHLLEEAGVSLDKDPEHRISDPGVRC</sequence>
<feature type="domain" description="YrdC-like" evidence="9">
    <location>
        <begin position="84"/>
        <end position="286"/>
    </location>
</feature>
<name>A0A5N6Y2B4_9EURO</name>
<dbReference type="EC" id="2.7.7.87" evidence="3"/>
<organism evidence="10">
    <name type="scientific">Aspergillus arachidicola</name>
    <dbReference type="NCBI Taxonomy" id="656916"/>
    <lineage>
        <taxon>Eukaryota</taxon>
        <taxon>Fungi</taxon>
        <taxon>Dikarya</taxon>
        <taxon>Ascomycota</taxon>
        <taxon>Pezizomycotina</taxon>
        <taxon>Eurotiomycetes</taxon>
        <taxon>Eurotiomycetidae</taxon>
        <taxon>Eurotiales</taxon>
        <taxon>Aspergillaceae</taxon>
        <taxon>Aspergillus</taxon>
        <taxon>Aspergillus subgen. Circumdati</taxon>
    </lineage>
</organism>
<feature type="compositionally biased region" description="Low complexity" evidence="8">
    <location>
        <begin position="16"/>
        <end position="28"/>
    </location>
</feature>
<gene>
    <name evidence="10" type="ORF">BDV24DRAFT_138964</name>
</gene>
<dbReference type="AlphaFoldDB" id="A0A5N6Y2B4"/>
<evidence type="ECO:0000256" key="1">
    <source>
        <dbReference type="ARBA" id="ARBA00004496"/>
    </source>
</evidence>
<dbReference type="GO" id="GO:0000049">
    <property type="term" value="F:tRNA binding"/>
    <property type="evidence" value="ECO:0007669"/>
    <property type="project" value="TreeGrafter"/>
</dbReference>
<evidence type="ECO:0000256" key="4">
    <source>
        <dbReference type="ARBA" id="ARBA00015492"/>
    </source>
</evidence>
<evidence type="ECO:0000256" key="2">
    <source>
        <dbReference type="ARBA" id="ARBA00007663"/>
    </source>
</evidence>
<keyword evidence="6" id="KW-0808">Transferase</keyword>
<comment type="similarity">
    <text evidence="2">Belongs to the SUA5 family.</text>
</comment>
<dbReference type="EMBL" id="ML737173">
    <property type="protein sequence ID" value="KAE8337910.1"/>
    <property type="molecule type" value="Genomic_DNA"/>
</dbReference>
<evidence type="ECO:0000256" key="6">
    <source>
        <dbReference type="ARBA" id="ARBA00022679"/>
    </source>
</evidence>
<evidence type="ECO:0000256" key="7">
    <source>
        <dbReference type="ARBA" id="ARBA00048366"/>
    </source>
</evidence>
<dbReference type="GO" id="GO:0005737">
    <property type="term" value="C:cytoplasm"/>
    <property type="evidence" value="ECO:0007669"/>
    <property type="project" value="UniProtKB-SubCell"/>
</dbReference>
<feature type="region of interest" description="Disordered" evidence="8">
    <location>
        <begin position="1"/>
        <end position="28"/>
    </location>
</feature>
<evidence type="ECO:0000313" key="10">
    <source>
        <dbReference type="EMBL" id="KAE8337910.1"/>
    </source>
</evidence>
<dbReference type="InterPro" id="IPR017945">
    <property type="entry name" value="DHBP_synth_RibB-like_a/b_dom"/>
</dbReference>
<dbReference type="Pfam" id="PF01300">
    <property type="entry name" value="Sua5_yciO_yrdC"/>
    <property type="match status" value="1"/>
</dbReference>